<dbReference type="AlphaFoldDB" id="A0AAW7JJM7"/>
<gene>
    <name evidence="1" type="ORF">QVN81_11965</name>
    <name evidence="2" type="ORF">QVN84_11085</name>
</gene>
<dbReference type="RefSeq" id="WP_068855533.1">
    <property type="nucleotide sequence ID" value="NZ_CALUKV010000001.1"/>
</dbReference>
<dbReference type="Proteomes" id="UP001168478">
    <property type="component" value="Unassembled WGS sequence"/>
</dbReference>
<evidence type="ECO:0000313" key="1">
    <source>
        <dbReference type="EMBL" id="MDN0023723.1"/>
    </source>
</evidence>
<reference evidence="2" key="2">
    <citation type="submission" date="2023-08" db="EMBL/GenBank/DDBJ databases">
        <title>Identification and characterization of horizontal gene transfer across gut microbiota members of farm animals based on homology search.</title>
        <authorList>
            <person name="Schwarzerova J."/>
            <person name="Nykrynova M."/>
            <person name="Jureckova K."/>
            <person name="Cejkova D."/>
            <person name="Rychlik I."/>
        </authorList>
    </citation>
    <scope>NUCLEOTIDE SEQUENCE</scope>
    <source>
        <strain evidence="2">ET15</strain>
        <strain evidence="1">ET37</strain>
    </source>
</reference>
<keyword evidence="3" id="KW-1185">Reference proteome</keyword>
<sequence length="96" mass="11270">MFKQEVMSISDLVNIYLRKEGLETPLLQKRLVDSWSIVAGRTVERYTAEKYIRNQTLFVKILNPALRHDLSMMREQLVKRLNMSVGSQVIVDVRVY</sequence>
<name>A0AAW7JJM7_9BACT</name>
<reference evidence="2" key="1">
    <citation type="submission" date="2023-06" db="EMBL/GenBank/DDBJ databases">
        <authorList>
            <person name="Zeman M."/>
            <person name="Kubasova T."/>
            <person name="Jahodarova E."/>
            <person name="Nykrynova M."/>
            <person name="Rychlik I."/>
        </authorList>
    </citation>
    <scope>NUCLEOTIDE SEQUENCE</scope>
    <source>
        <strain evidence="2">ET15</strain>
        <strain evidence="1">ET37</strain>
    </source>
</reference>
<comment type="caution">
    <text evidence="2">The sequence shown here is derived from an EMBL/GenBank/DDBJ whole genome shotgun (WGS) entry which is preliminary data.</text>
</comment>
<evidence type="ECO:0000313" key="2">
    <source>
        <dbReference type="EMBL" id="MDN0026059.1"/>
    </source>
</evidence>
<dbReference type="InterPro" id="IPR007922">
    <property type="entry name" value="DciA-like"/>
</dbReference>
<dbReference type="PANTHER" id="PTHR36456:SF1">
    <property type="entry name" value="UPF0232 PROTEIN SCO3875"/>
    <property type="match status" value="1"/>
</dbReference>
<proteinExistence type="predicted"/>
<protein>
    <submittedName>
        <fullName evidence="2">DUF721 domain-containing protein</fullName>
    </submittedName>
</protein>
<evidence type="ECO:0000313" key="3">
    <source>
        <dbReference type="Proteomes" id="UP001167831"/>
    </source>
</evidence>
<dbReference type="Pfam" id="PF05258">
    <property type="entry name" value="DciA"/>
    <property type="match status" value="1"/>
</dbReference>
<accession>A0AAW7JJM7</accession>
<dbReference type="PANTHER" id="PTHR36456">
    <property type="entry name" value="UPF0232 PROTEIN SCO3875"/>
    <property type="match status" value="1"/>
</dbReference>
<organism evidence="2 4">
    <name type="scientific">Leyella lascolaii</name>
    <dbReference type="NCBI Taxonomy" id="1776379"/>
    <lineage>
        <taxon>Bacteria</taxon>
        <taxon>Pseudomonadati</taxon>
        <taxon>Bacteroidota</taxon>
        <taxon>Bacteroidia</taxon>
        <taxon>Bacteroidales</taxon>
        <taxon>Prevotellaceae</taxon>
        <taxon>Leyella</taxon>
    </lineage>
</organism>
<dbReference type="EMBL" id="JAUEIF010000011">
    <property type="protein sequence ID" value="MDN0026059.1"/>
    <property type="molecule type" value="Genomic_DNA"/>
</dbReference>
<dbReference type="EMBL" id="JAUEIE010000017">
    <property type="protein sequence ID" value="MDN0023723.1"/>
    <property type="molecule type" value="Genomic_DNA"/>
</dbReference>
<dbReference type="Proteomes" id="UP001167831">
    <property type="component" value="Unassembled WGS sequence"/>
</dbReference>
<evidence type="ECO:0000313" key="4">
    <source>
        <dbReference type="Proteomes" id="UP001168478"/>
    </source>
</evidence>